<dbReference type="RefSeq" id="WP_207327237.1">
    <property type="nucleotide sequence ID" value="NZ_JAFMYW010000001.1"/>
</dbReference>
<dbReference type="EMBL" id="JAFMYW010000001">
    <property type="protein sequence ID" value="MBO0947321.1"/>
    <property type="molecule type" value="Genomic_DNA"/>
</dbReference>
<gene>
    <name evidence="1" type="ORF">J2I46_01920</name>
</gene>
<evidence type="ECO:0000313" key="2">
    <source>
        <dbReference type="Proteomes" id="UP000664628"/>
    </source>
</evidence>
<evidence type="ECO:0000313" key="1">
    <source>
        <dbReference type="EMBL" id="MBO0947321.1"/>
    </source>
</evidence>
<name>A0ABS3JBF5_9BACT</name>
<comment type="caution">
    <text evidence="1">The sequence shown here is derived from an EMBL/GenBank/DDBJ whole genome shotgun (WGS) entry which is preliminary data.</text>
</comment>
<organism evidence="1 2">
    <name type="scientific">Fibrella forsythiae</name>
    <dbReference type="NCBI Taxonomy" id="2817061"/>
    <lineage>
        <taxon>Bacteria</taxon>
        <taxon>Pseudomonadati</taxon>
        <taxon>Bacteroidota</taxon>
        <taxon>Cytophagia</taxon>
        <taxon>Cytophagales</taxon>
        <taxon>Spirosomataceae</taxon>
        <taxon>Fibrella</taxon>
    </lineage>
</organism>
<sequence>MKAITLQDDAPKNPVPWLTLVEYKIKTIETRRNWNRPKHRGDTLFTASATSRTPNAGLAVCVANVVDIVPMTGYHEADACIELFDNAWALILEDLRWLTRKFPVKGALGIWEADVPADVEFYVPDPSQLLPSVYPDYLKTLISQSAAR</sequence>
<proteinExistence type="predicted"/>
<keyword evidence="2" id="KW-1185">Reference proteome</keyword>
<dbReference type="InterPro" id="IPR015947">
    <property type="entry name" value="PUA-like_sf"/>
</dbReference>
<protein>
    <submittedName>
        <fullName evidence="1">ASCH domain-containing protein</fullName>
    </submittedName>
</protein>
<dbReference type="Proteomes" id="UP000664628">
    <property type="component" value="Unassembled WGS sequence"/>
</dbReference>
<dbReference type="SUPFAM" id="SSF88697">
    <property type="entry name" value="PUA domain-like"/>
    <property type="match status" value="1"/>
</dbReference>
<reference evidence="1 2" key="1">
    <citation type="submission" date="2021-03" db="EMBL/GenBank/DDBJ databases">
        <title>Fibrella sp. HMF5405 genome sequencing and assembly.</title>
        <authorList>
            <person name="Kang H."/>
            <person name="Kim H."/>
            <person name="Bae S."/>
            <person name="Joh K."/>
        </authorList>
    </citation>
    <scope>NUCLEOTIDE SEQUENCE [LARGE SCALE GENOMIC DNA]</scope>
    <source>
        <strain evidence="1 2">HMF5405</strain>
    </source>
</reference>
<accession>A0ABS3JBF5</accession>